<protein>
    <submittedName>
        <fullName evidence="4">Uncharacterized protein</fullName>
    </submittedName>
</protein>
<dbReference type="RefSeq" id="WP_007055823.1">
    <property type="nucleotide sequence ID" value="NZ_CAXUAF010000007.1"/>
</dbReference>
<dbReference type="Proteomes" id="UP000476628">
    <property type="component" value="Unassembled WGS sequence"/>
</dbReference>
<feature type="compositionally biased region" description="Low complexity" evidence="1">
    <location>
        <begin position="373"/>
        <end position="404"/>
    </location>
</feature>
<feature type="transmembrane region" description="Helical" evidence="2">
    <location>
        <begin position="36"/>
        <end position="59"/>
    </location>
</feature>
<feature type="compositionally biased region" description="Low complexity" evidence="1">
    <location>
        <begin position="290"/>
        <end position="301"/>
    </location>
</feature>
<evidence type="ECO:0000256" key="2">
    <source>
        <dbReference type="SAM" id="Phobius"/>
    </source>
</evidence>
<feature type="region of interest" description="Disordered" evidence="1">
    <location>
        <begin position="342"/>
        <end position="404"/>
    </location>
</feature>
<keyword evidence="2" id="KW-0812">Transmembrane</keyword>
<gene>
    <name evidence="4" type="ORF">DWV59_10970</name>
    <name evidence="3" type="ORF">GBC45_08435</name>
</gene>
<sequence>MARKASVESPMDITEDKRKNEVELTAIKRAMRNTRWWKVFITVFMIAGIVAPVISIHAISTLQDMGSMLSAKYKEISVDKPGKQAALASVNKWLDTNKGPFRYGTTNLLWDSATKVGSSDEDTGTGKEHTDWWSHQFSLTDLSDGSTRDVTQLISWKNNVATAVGEPTVLPLKASGAGGAQSYTPSGYSRIDQASSFQNVVNAWAKAYIGKDSNAFTVLVGDPNSEHAYQPAAIGTFKNVSINWLVECDKNGQSVPKEQSSDTPPYAAASISITFEPYAAMQDSSDKGSDTSSSDNTGGSTVKTNITVLVKNPTSGNAKIIDWGADGSVRTLSPYANALSKSDVTSANSDDETGGTDSAGTTSQDTQSDDSTADGSKASSGNGTSDNTSDGTSSDGTASDSQNN</sequence>
<evidence type="ECO:0000313" key="3">
    <source>
        <dbReference type="EMBL" id="KAB7202568.1"/>
    </source>
</evidence>
<name>A0A395XWL1_BIFLN</name>
<evidence type="ECO:0000313" key="4">
    <source>
        <dbReference type="EMBL" id="RGW63066.1"/>
    </source>
</evidence>
<dbReference type="AlphaFoldDB" id="A0A395XWL1"/>
<accession>A0A395XWL1</accession>
<feature type="region of interest" description="Disordered" evidence="1">
    <location>
        <begin position="281"/>
        <end position="301"/>
    </location>
</feature>
<keyword evidence="2" id="KW-0472">Membrane</keyword>
<evidence type="ECO:0000313" key="6">
    <source>
        <dbReference type="Proteomes" id="UP000476628"/>
    </source>
</evidence>
<organism evidence="4 5">
    <name type="scientific">Bifidobacterium longum</name>
    <dbReference type="NCBI Taxonomy" id="216816"/>
    <lineage>
        <taxon>Bacteria</taxon>
        <taxon>Bacillati</taxon>
        <taxon>Actinomycetota</taxon>
        <taxon>Actinomycetes</taxon>
        <taxon>Bifidobacteriales</taxon>
        <taxon>Bifidobacteriaceae</taxon>
        <taxon>Bifidobacterium</taxon>
    </lineage>
</organism>
<reference evidence="3 6" key="2">
    <citation type="journal article" date="2019" name="Nat. Med.">
        <title>A library of human gut bacterial isolates paired with longitudinal multiomics data enables mechanistic microbiome research.</title>
        <authorList>
            <person name="Poyet M."/>
            <person name="Groussin M."/>
            <person name="Gibbons S.M."/>
            <person name="Avila-Pacheco J."/>
            <person name="Jiang X."/>
            <person name="Kearney S.M."/>
            <person name="Perrotta A.R."/>
            <person name="Berdy B."/>
            <person name="Zhao S."/>
            <person name="Lieberman T.D."/>
            <person name="Swanson P.K."/>
            <person name="Smith M."/>
            <person name="Roesemann S."/>
            <person name="Alexander J.E."/>
            <person name="Rich S.A."/>
            <person name="Livny J."/>
            <person name="Vlamakis H."/>
            <person name="Clish C."/>
            <person name="Bullock K."/>
            <person name="Deik A."/>
            <person name="Scott J."/>
            <person name="Pierce K.A."/>
            <person name="Xavier R.J."/>
            <person name="Alm E.J."/>
        </authorList>
    </citation>
    <scope>NUCLEOTIDE SEQUENCE [LARGE SCALE GENOMIC DNA]</scope>
    <source>
        <strain evidence="3 6">BIOML-A136</strain>
    </source>
</reference>
<feature type="compositionally biased region" description="Low complexity" evidence="1">
    <location>
        <begin position="355"/>
        <end position="366"/>
    </location>
</feature>
<dbReference type="EMBL" id="QSAR01000018">
    <property type="protein sequence ID" value="RGW63066.1"/>
    <property type="molecule type" value="Genomic_DNA"/>
</dbReference>
<comment type="caution">
    <text evidence="4">The sequence shown here is derived from an EMBL/GenBank/DDBJ whole genome shotgun (WGS) entry which is preliminary data.</text>
</comment>
<reference evidence="4 5" key="1">
    <citation type="submission" date="2018-08" db="EMBL/GenBank/DDBJ databases">
        <title>A genome reference for cultivated species of the human gut microbiota.</title>
        <authorList>
            <person name="Zou Y."/>
            <person name="Xue W."/>
            <person name="Luo G."/>
        </authorList>
    </citation>
    <scope>NUCLEOTIDE SEQUENCE [LARGE SCALE GENOMIC DNA]</scope>
    <source>
        <strain evidence="4 5">AF11-12</strain>
    </source>
</reference>
<evidence type="ECO:0000256" key="1">
    <source>
        <dbReference type="SAM" id="MobiDB-lite"/>
    </source>
</evidence>
<keyword evidence="2" id="KW-1133">Transmembrane helix</keyword>
<dbReference type="EMBL" id="WDUB01000013">
    <property type="protein sequence ID" value="KAB7202568.1"/>
    <property type="molecule type" value="Genomic_DNA"/>
</dbReference>
<evidence type="ECO:0000313" key="5">
    <source>
        <dbReference type="Proteomes" id="UP000265775"/>
    </source>
</evidence>
<dbReference type="Proteomes" id="UP000265775">
    <property type="component" value="Unassembled WGS sequence"/>
</dbReference>
<proteinExistence type="predicted"/>